<keyword evidence="3" id="KW-1185">Reference proteome</keyword>
<protein>
    <submittedName>
        <fullName evidence="2">(pine wood nematode) hypothetical protein</fullName>
    </submittedName>
</protein>
<accession>A0A7I8X7N5</accession>
<reference evidence="2" key="1">
    <citation type="submission" date="2020-09" db="EMBL/GenBank/DDBJ databases">
        <authorList>
            <person name="Kikuchi T."/>
        </authorList>
    </citation>
    <scope>NUCLEOTIDE SEQUENCE</scope>
    <source>
        <strain evidence="2">Ka4C1</strain>
    </source>
</reference>
<evidence type="ECO:0000256" key="1">
    <source>
        <dbReference type="SAM" id="MobiDB-lite"/>
    </source>
</evidence>
<dbReference type="AlphaFoldDB" id="A0A7I8X7N5"/>
<dbReference type="EMBL" id="CAJFCV020000005">
    <property type="protein sequence ID" value="CAG9126425.1"/>
    <property type="molecule type" value="Genomic_DNA"/>
</dbReference>
<proteinExistence type="predicted"/>
<name>A0A7I8X7N5_BURXY</name>
<dbReference type="Proteomes" id="UP000582659">
    <property type="component" value="Unassembled WGS sequence"/>
</dbReference>
<dbReference type="EMBL" id="CAJFDI010000005">
    <property type="protein sequence ID" value="CAD5233033.1"/>
    <property type="molecule type" value="Genomic_DNA"/>
</dbReference>
<dbReference type="OrthoDB" id="5803015at2759"/>
<dbReference type="Proteomes" id="UP000659654">
    <property type="component" value="Unassembled WGS sequence"/>
</dbReference>
<feature type="compositionally biased region" description="Polar residues" evidence="1">
    <location>
        <begin position="307"/>
        <end position="319"/>
    </location>
</feature>
<feature type="region of interest" description="Disordered" evidence="1">
    <location>
        <begin position="306"/>
        <end position="325"/>
    </location>
</feature>
<sequence length="325" mass="36862">MASLTDILGNHFPDLLKGDQGSPFKPKQLEEDVRLRPADDQSRVIMKFEEKRLLLQSICDRKEALFGPNAAKMKPAQKQALWEEVIDTFRHNCPDSTAELSSGYVRGIFWQNLRKRTLAKKERAMTDENVKFDELDELVAQILGDKMATPPASMTHSEPPTTLNYQNISDILLPVLKDTFYNYQMNNHDDAPGSPAPTLNNVNLDYSKLTPHNNNEERAPKRPFEFDVPSSSEDPPELKRAKLNTPQTALAEARLSNITAETEKIKAETRLLELKYVLECKKNNLRPERLSDGRLAFILTDLESKMSEANSQSPVSSDNLEIDEH</sequence>
<comment type="caution">
    <text evidence="2">The sequence shown here is derived from an EMBL/GenBank/DDBJ whole genome shotgun (WGS) entry which is preliminary data.</text>
</comment>
<evidence type="ECO:0000313" key="3">
    <source>
        <dbReference type="Proteomes" id="UP000659654"/>
    </source>
</evidence>
<feature type="compositionally biased region" description="Basic and acidic residues" evidence="1">
    <location>
        <begin position="214"/>
        <end position="225"/>
    </location>
</feature>
<gene>
    <name evidence="2" type="ORF">BXYJ_LOCUS13124</name>
</gene>
<evidence type="ECO:0000313" key="2">
    <source>
        <dbReference type="EMBL" id="CAD5233033.1"/>
    </source>
</evidence>
<feature type="region of interest" description="Disordered" evidence="1">
    <location>
        <begin position="208"/>
        <end position="239"/>
    </location>
</feature>
<organism evidence="2 3">
    <name type="scientific">Bursaphelenchus xylophilus</name>
    <name type="common">Pinewood nematode worm</name>
    <name type="synonym">Aphelenchoides xylophilus</name>
    <dbReference type="NCBI Taxonomy" id="6326"/>
    <lineage>
        <taxon>Eukaryota</taxon>
        <taxon>Metazoa</taxon>
        <taxon>Ecdysozoa</taxon>
        <taxon>Nematoda</taxon>
        <taxon>Chromadorea</taxon>
        <taxon>Rhabditida</taxon>
        <taxon>Tylenchina</taxon>
        <taxon>Tylenchomorpha</taxon>
        <taxon>Aphelenchoidea</taxon>
        <taxon>Aphelenchoididae</taxon>
        <taxon>Bursaphelenchus</taxon>
    </lineage>
</organism>